<keyword evidence="10 13" id="KW-1133">Transmembrane helix</keyword>
<dbReference type="AlphaFoldDB" id="A0AAE3VUP5"/>
<organism evidence="14 15">
    <name type="scientific">Catenuloplanes indicus</name>
    <dbReference type="NCBI Taxonomy" id="137267"/>
    <lineage>
        <taxon>Bacteria</taxon>
        <taxon>Bacillati</taxon>
        <taxon>Actinomycetota</taxon>
        <taxon>Actinomycetes</taxon>
        <taxon>Micromonosporales</taxon>
        <taxon>Micromonosporaceae</taxon>
        <taxon>Catenuloplanes</taxon>
    </lineage>
</organism>
<dbReference type="RefSeq" id="WP_307235982.1">
    <property type="nucleotide sequence ID" value="NZ_JAUSUZ010000001.1"/>
</dbReference>
<dbReference type="EMBL" id="JAUSUZ010000001">
    <property type="protein sequence ID" value="MDQ0364513.1"/>
    <property type="molecule type" value="Genomic_DNA"/>
</dbReference>
<dbReference type="PANTHER" id="PTHR12468:SF2">
    <property type="entry name" value="GPI MANNOSYLTRANSFERASE 2"/>
    <property type="match status" value="1"/>
</dbReference>
<reference evidence="14 15" key="1">
    <citation type="submission" date="2023-07" db="EMBL/GenBank/DDBJ databases">
        <title>Sequencing the genomes of 1000 actinobacteria strains.</title>
        <authorList>
            <person name="Klenk H.-P."/>
        </authorList>
    </citation>
    <scope>NUCLEOTIDE SEQUENCE [LARGE SCALE GENOMIC DNA]</scope>
    <source>
        <strain evidence="14 15">DSM 44709</strain>
    </source>
</reference>
<keyword evidence="15" id="KW-1185">Reference proteome</keyword>
<feature type="transmembrane region" description="Helical" evidence="13">
    <location>
        <begin position="260"/>
        <end position="281"/>
    </location>
</feature>
<dbReference type="InterPro" id="IPR007315">
    <property type="entry name" value="PIG-V/Gpi18"/>
</dbReference>
<sequence>MISVASYVAWLVVTVYKQYDRKVGDPVSIADLVEAWWRFDQTKYTRIAESGYATDAVDPAFFPLYPFLIRVADIILPTGPKTAGVVVAGIAMFAMYVLLYRFAEVEFGRAVAVRTSWAMAIWPVAFYLGIGFNVSLFIALMIGTLYAIRRGHWWLAGALGGLASATRSAGLLLGLAFAYEYLRVYGYRWRWNVLAAALMPSGLFAYMGYLWWRFDDPFRFSGVAMEPWGRELDWPWTGIVETIQLIATNPLVDWRTLHSIFDLASVLLVIVLLVLCFTGPWRMRQDQWVLPLLGTGLLLFAISFPAGPVTNEPLMSAPRYVMEVLAAFILLGRLPFTPVQVYTLISLPLQGVLMFHLLNNDWVV</sequence>
<dbReference type="GO" id="GO:0005886">
    <property type="term" value="C:plasma membrane"/>
    <property type="evidence" value="ECO:0007669"/>
    <property type="project" value="UniProtKB-SubCell"/>
</dbReference>
<dbReference type="Pfam" id="PF09594">
    <property type="entry name" value="GT87"/>
    <property type="match status" value="1"/>
</dbReference>
<dbReference type="GO" id="GO:0006506">
    <property type="term" value="P:GPI anchor biosynthetic process"/>
    <property type="evidence" value="ECO:0007669"/>
    <property type="project" value="UniProtKB-KW"/>
</dbReference>
<evidence type="ECO:0000256" key="13">
    <source>
        <dbReference type="SAM" id="Phobius"/>
    </source>
</evidence>
<dbReference type="GO" id="GO:0004376">
    <property type="term" value="F:GPI mannosyltransferase activity"/>
    <property type="evidence" value="ECO:0007669"/>
    <property type="project" value="InterPro"/>
</dbReference>
<evidence type="ECO:0000256" key="12">
    <source>
        <dbReference type="ARBA" id="ARBA00024033"/>
    </source>
</evidence>
<gene>
    <name evidence="14" type="ORF">J2S42_001182</name>
</gene>
<feature type="transmembrane region" description="Helical" evidence="13">
    <location>
        <begin position="191"/>
        <end position="212"/>
    </location>
</feature>
<dbReference type="PANTHER" id="PTHR12468">
    <property type="entry name" value="GPI MANNOSYLTRANSFERASE 2"/>
    <property type="match status" value="1"/>
</dbReference>
<evidence type="ECO:0000256" key="9">
    <source>
        <dbReference type="ARBA" id="ARBA00022824"/>
    </source>
</evidence>
<comment type="caution">
    <text evidence="14">The sequence shown here is derived from an EMBL/GenBank/DDBJ whole genome shotgun (WGS) entry which is preliminary data.</text>
</comment>
<proteinExistence type="inferred from homology"/>
<evidence type="ECO:0000256" key="1">
    <source>
        <dbReference type="ARBA" id="ARBA00004477"/>
    </source>
</evidence>
<dbReference type="InterPro" id="IPR018584">
    <property type="entry name" value="GT87"/>
</dbReference>
<dbReference type="Proteomes" id="UP001240236">
    <property type="component" value="Unassembled WGS sequence"/>
</dbReference>
<dbReference type="GO" id="GO:0000009">
    <property type="term" value="F:alpha-1,6-mannosyltransferase activity"/>
    <property type="evidence" value="ECO:0007669"/>
    <property type="project" value="InterPro"/>
</dbReference>
<feature type="transmembrane region" description="Helical" evidence="13">
    <location>
        <begin position="288"/>
        <end position="305"/>
    </location>
</feature>
<comment type="similarity">
    <text evidence="12">Belongs to the glycosyltransferase 87 family.</text>
</comment>
<keyword evidence="11 13" id="KW-0472">Membrane</keyword>
<feature type="transmembrane region" description="Helical" evidence="13">
    <location>
        <begin position="341"/>
        <end position="358"/>
    </location>
</feature>
<evidence type="ECO:0000313" key="14">
    <source>
        <dbReference type="EMBL" id="MDQ0364513.1"/>
    </source>
</evidence>
<keyword evidence="9" id="KW-0256">Endoplasmic reticulum</keyword>
<evidence type="ECO:0000256" key="7">
    <source>
        <dbReference type="ARBA" id="ARBA00022679"/>
    </source>
</evidence>
<comment type="pathway">
    <text evidence="3">Glycolipid biosynthesis; glycosylphosphatidylinositol-anchor biosynthesis.</text>
</comment>
<keyword evidence="5" id="KW-0337">GPI-anchor biosynthesis</keyword>
<feature type="transmembrane region" description="Helical" evidence="13">
    <location>
        <begin position="83"/>
        <end position="103"/>
    </location>
</feature>
<feature type="transmembrane region" description="Helical" evidence="13">
    <location>
        <begin position="124"/>
        <end position="148"/>
    </location>
</feature>
<evidence type="ECO:0000313" key="15">
    <source>
        <dbReference type="Proteomes" id="UP001240236"/>
    </source>
</evidence>
<feature type="transmembrane region" description="Helical" evidence="13">
    <location>
        <begin position="154"/>
        <end position="179"/>
    </location>
</feature>
<keyword evidence="8 13" id="KW-0812">Transmembrane</keyword>
<evidence type="ECO:0000256" key="4">
    <source>
        <dbReference type="ARBA" id="ARBA00022475"/>
    </source>
</evidence>
<evidence type="ECO:0000256" key="11">
    <source>
        <dbReference type="ARBA" id="ARBA00023136"/>
    </source>
</evidence>
<accession>A0AAE3VUP5</accession>
<evidence type="ECO:0000256" key="3">
    <source>
        <dbReference type="ARBA" id="ARBA00004687"/>
    </source>
</evidence>
<evidence type="ECO:0000256" key="6">
    <source>
        <dbReference type="ARBA" id="ARBA00022676"/>
    </source>
</evidence>
<evidence type="ECO:0000256" key="5">
    <source>
        <dbReference type="ARBA" id="ARBA00022502"/>
    </source>
</evidence>
<evidence type="ECO:0008006" key="16">
    <source>
        <dbReference type="Google" id="ProtNLM"/>
    </source>
</evidence>
<evidence type="ECO:0000256" key="10">
    <source>
        <dbReference type="ARBA" id="ARBA00022989"/>
    </source>
</evidence>
<name>A0AAE3VUP5_9ACTN</name>
<keyword evidence="6" id="KW-0328">Glycosyltransferase</keyword>
<keyword evidence="7" id="KW-0808">Transferase</keyword>
<protein>
    <recommendedName>
        <fullName evidence="16">Integral membrane protein</fullName>
    </recommendedName>
</protein>
<comment type="subcellular location">
    <subcellularLocation>
        <location evidence="2">Cell membrane</location>
        <topology evidence="2">Multi-pass membrane protein</topology>
    </subcellularLocation>
    <subcellularLocation>
        <location evidence="1">Endoplasmic reticulum membrane</location>
        <topology evidence="1">Multi-pass membrane protein</topology>
    </subcellularLocation>
</comment>
<evidence type="ECO:0000256" key="8">
    <source>
        <dbReference type="ARBA" id="ARBA00022692"/>
    </source>
</evidence>
<dbReference type="GO" id="GO:0031501">
    <property type="term" value="C:mannosyltransferase complex"/>
    <property type="evidence" value="ECO:0007669"/>
    <property type="project" value="TreeGrafter"/>
</dbReference>
<evidence type="ECO:0000256" key="2">
    <source>
        <dbReference type="ARBA" id="ARBA00004651"/>
    </source>
</evidence>
<keyword evidence="4" id="KW-1003">Cell membrane</keyword>